<dbReference type="Proteomes" id="UP000185207">
    <property type="component" value="Unassembled WGS sequence"/>
</dbReference>
<evidence type="ECO:0000259" key="2">
    <source>
        <dbReference type="SMART" id="SM00867"/>
    </source>
</evidence>
<accession>A0A1N6H7B3</accession>
<feature type="signal peptide" evidence="1">
    <location>
        <begin position="1"/>
        <end position="25"/>
    </location>
</feature>
<dbReference type="Gene3D" id="2.40.128.110">
    <property type="entry name" value="Lipid/polyisoprenoid-binding, YceI-like"/>
    <property type="match status" value="1"/>
</dbReference>
<evidence type="ECO:0000313" key="4">
    <source>
        <dbReference type="Proteomes" id="UP000185207"/>
    </source>
</evidence>
<dbReference type="InterPro" id="IPR007372">
    <property type="entry name" value="Lipid/polyisoprenoid-bd_YceI"/>
</dbReference>
<dbReference type="AlphaFoldDB" id="A0A1N6H7B3"/>
<gene>
    <name evidence="3" type="ORF">SAMN05444409_2297</name>
</gene>
<reference evidence="4" key="1">
    <citation type="submission" date="2016-11" db="EMBL/GenBank/DDBJ databases">
        <authorList>
            <person name="Varghese N."/>
            <person name="Submissions S."/>
        </authorList>
    </citation>
    <scope>NUCLEOTIDE SEQUENCE [LARGE SCALE GENOMIC DNA]</scope>
    <source>
        <strain evidence="4">DSM 27623</strain>
    </source>
</reference>
<dbReference type="RefSeq" id="WP_074235369.1">
    <property type="nucleotide sequence ID" value="NZ_FSRK01000001.1"/>
</dbReference>
<proteinExistence type="predicted"/>
<keyword evidence="4" id="KW-1185">Reference proteome</keyword>
<dbReference type="EMBL" id="FSRK01000001">
    <property type="protein sequence ID" value="SIO15620.1"/>
    <property type="molecule type" value="Genomic_DNA"/>
</dbReference>
<organism evidence="3 4">
    <name type="scientific">Epilithonimonas zeae</name>
    <dbReference type="NCBI Taxonomy" id="1416779"/>
    <lineage>
        <taxon>Bacteria</taxon>
        <taxon>Pseudomonadati</taxon>
        <taxon>Bacteroidota</taxon>
        <taxon>Flavobacteriia</taxon>
        <taxon>Flavobacteriales</taxon>
        <taxon>Weeksellaceae</taxon>
        <taxon>Chryseobacterium group</taxon>
        <taxon>Epilithonimonas</taxon>
    </lineage>
</organism>
<evidence type="ECO:0000256" key="1">
    <source>
        <dbReference type="SAM" id="SignalP"/>
    </source>
</evidence>
<dbReference type="STRING" id="1416779.SAMN05444409_2297"/>
<dbReference type="InterPro" id="IPR036761">
    <property type="entry name" value="TTHA0802/YceI-like_sf"/>
</dbReference>
<feature type="chain" id="PRO_5013111195" evidence="1">
    <location>
        <begin position="26"/>
        <end position="178"/>
    </location>
</feature>
<sequence length="178" mass="18659">MKTAKNLISLGLVLGGLLLPQLSNAQKITQKTTTITISGTSPMHDWEMKGSTSTFSGIVAGNVITNVNLIVPVKALNAEKGKTMEKKAYEALKSDKAPNVTFTASSINIGKSNVTGKLTIAGTAKNVSFPVSVVKKGNAYIIDGTETVKLSEFGMDRPGFMGIKTGDAVTVKVNVVAE</sequence>
<dbReference type="OrthoDB" id="9794147at2"/>
<name>A0A1N6H7B3_9FLAO</name>
<evidence type="ECO:0000313" key="3">
    <source>
        <dbReference type="EMBL" id="SIO15620.1"/>
    </source>
</evidence>
<dbReference type="Pfam" id="PF04264">
    <property type="entry name" value="YceI"/>
    <property type="match status" value="1"/>
</dbReference>
<feature type="domain" description="Lipid/polyisoprenoid-binding YceI-like" evidence="2">
    <location>
        <begin position="32"/>
        <end position="178"/>
    </location>
</feature>
<dbReference type="SUPFAM" id="SSF101874">
    <property type="entry name" value="YceI-like"/>
    <property type="match status" value="1"/>
</dbReference>
<protein>
    <submittedName>
        <fullName evidence="3">Polyisoprenoid-binding protein YceI</fullName>
    </submittedName>
</protein>
<keyword evidence="1" id="KW-0732">Signal</keyword>
<dbReference type="SMART" id="SM00867">
    <property type="entry name" value="YceI"/>
    <property type="match status" value="1"/>
</dbReference>